<gene>
    <name evidence="2" type="ORF">CO057_04660</name>
</gene>
<comment type="caution">
    <text evidence="2">The sequence shown here is derived from an EMBL/GenBank/DDBJ whole genome shotgun (WGS) entry which is preliminary data.</text>
</comment>
<protein>
    <submittedName>
        <fullName evidence="2">Uncharacterized protein</fullName>
    </submittedName>
</protein>
<dbReference type="AlphaFoldDB" id="A0A2M8EMX0"/>
<sequence length="229" mass="25871">MTDHKPKYAGKIIGGVLIIIVVILARSLLKEKDEIVGLVDKDLAGTQNDADEVIDAQNYEYMNVNDWEFYDNALTDIQTLEQGQTIVYSAIRDPLHTNIVYFSSENDNEMDPDNETNVLTSIYRYDESDYSFERIWKGFYQSGSSVWNGVDPFMPALRIIGYENGSLILSITDASQAASLCFEPYLLGLDGAKEIVTMDLSDSYSGFNPYTPPRDIIEQAQNKENNCRQ</sequence>
<evidence type="ECO:0000313" key="3">
    <source>
        <dbReference type="Proteomes" id="UP000230251"/>
    </source>
</evidence>
<dbReference type="EMBL" id="PFSI01000070">
    <property type="protein sequence ID" value="PJC24086.1"/>
    <property type="molecule type" value="Genomic_DNA"/>
</dbReference>
<keyword evidence="1" id="KW-1133">Transmembrane helix</keyword>
<evidence type="ECO:0000313" key="2">
    <source>
        <dbReference type="EMBL" id="PJC24086.1"/>
    </source>
</evidence>
<reference evidence="3" key="1">
    <citation type="submission" date="2017-09" db="EMBL/GenBank/DDBJ databases">
        <title>Depth-based differentiation of microbial function through sediment-hosted aquifers and enrichment of novel symbionts in the deep terrestrial subsurface.</title>
        <authorList>
            <person name="Probst A.J."/>
            <person name="Ladd B."/>
            <person name="Jarett J.K."/>
            <person name="Geller-Mcgrath D.E."/>
            <person name="Sieber C.M.K."/>
            <person name="Emerson J.B."/>
            <person name="Anantharaman K."/>
            <person name="Thomas B.C."/>
            <person name="Malmstrom R."/>
            <person name="Stieglmeier M."/>
            <person name="Klingl A."/>
            <person name="Woyke T."/>
            <person name="Ryan C.M."/>
            <person name="Banfield J.F."/>
        </authorList>
    </citation>
    <scope>NUCLEOTIDE SEQUENCE [LARGE SCALE GENOMIC DNA]</scope>
</reference>
<dbReference type="Proteomes" id="UP000230251">
    <property type="component" value="Unassembled WGS sequence"/>
</dbReference>
<accession>A0A2M8EMX0</accession>
<keyword evidence="1" id="KW-0812">Transmembrane</keyword>
<feature type="transmembrane region" description="Helical" evidence="1">
    <location>
        <begin position="12"/>
        <end position="29"/>
    </location>
</feature>
<name>A0A2M8EMX0_9BACT</name>
<keyword evidence="1" id="KW-0472">Membrane</keyword>
<proteinExistence type="predicted"/>
<organism evidence="2 3">
    <name type="scientific">Candidatus Uhrbacteria bacterium CG_4_9_14_0_2_um_filter_41_50</name>
    <dbReference type="NCBI Taxonomy" id="1975031"/>
    <lineage>
        <taxon>Bacteria</taxon>
        <taxon>Candidatus Uhriibacteriota</taxon>
    </lineage>
</organism>
<evidence type="ECO:0000256" key="1">
    <source>
        <dbReference type="SAM" id="Phobius"/>
    </source>
</evidence>